<protein>
    <recommendedName>
        <fullName evidence="10">Protein kinase domain-containing protein</fullName>
    </recommendedName>
</protein>
<keyword evidence="3 6" id="KW-0547">Nucleotide-binding</keyword>
<dbReference type="SMART" id="SM00220">
    <property type="entry name" value="S_TKc"/>
    <property type="match status" value="1"/>
</dbReference>
<feature type="region of interest" description="Disordered" evidence="7">
    <location>
        <begin position="207"/>
        <end position="226"/>
    </location>
</feature>
<accession>A0AAD9INW0</accession>
<comment type="caution">
    <text evidence="11">The sequence shown here is derived from an EMBL/GenBank/DDBJ whole genome shotgun (WGS) entry which is preliminary data.</text>
</comment>
<dbReference type="InterPro" id="IPR008271">
    <property type="entry name" value="Ser/Thr_kinase_AS"/>
</dbReference>
<feature type="domain" description="Protein kinase" evidence="10">
    <location>
        <begin position="429"/>
        <end position="681"/>
    </location>
</feature>
<dbReference type="PROSITE" id="PS00108">
    <property type="entry name" value="PROTEIN_KINASE_ST"/>
    <property type="match status" value="1"/>
</dbReference>
<keyword evidence="9" id="KW-0732">Signal</keyword>
<feature type="region of interest" description="Disordered" evidence="7">
    <location>
        <begin position="678"/>
        <end position="706"/>
    </location>
</feature>
<evidence type="ECO:0000256" key="5">
    <source>
        <dbReference type="ARBA" id="ARBA00022840"/>
    </source>
</evidence>
<feature type="region of interest" description="Disordered" evidence="7">
    <location>
        <begin position="233"/>
        <end position="252"/>
    </location>
</feature>
<feature type="compositionally biased region" description="Polar residues" evidence="7">
    <location>
        <begin position="683"/>
        <end position="706"/>
    </location>
</feature>
<evidence type="ECO:0000259" key="10">
    <source>
        <dbReference type="PROSITE" id="PS50011"/>
    </source>
</evidence>
<keyword evidence="12" id="KW-1185">Reference proteome</keyword>
<keyword evidence="5 6" id="KW-0067">ATP-binding</keyword>
<keyword evidence="8" id="KW-1133">Transmembrane helix</keyword>
<proteinExistence type="predicted"/>
<dbReference type="Proteomes" id="UP001255856">
    <property type="component" value="Unassembled WGS sequence"/>
</dbReference>
<keyword evidence="1" id="KW-0723">Serine/threonine-protein kinase</keyword>
<keyword evidence="4" id="KW-0418">Kinase</keyword>
<dbReference type="Gene3D" id="1.10.510.10">
    <property type="entry name" value="Transferase(Phosphotransferase) domain 1"/>
    <property type="match status" value="1"/>
</dbReference>
<feature type="binding site" evidence="6">
    <location>
        <position position="457"/>
    </location>
    <ligand>
        <name>ATP</name>
        <dbReference type="ChEBI" id="CHEBI:30616"/>
    </ligand>
</feature>
<keyword evidence="8" id="KW-0472">Membrane</keyword>
<name>A0AAD9INW0_PROWI</name>
<dbReference type="PROSITE" id="PS50011">
    <property type="entry name" value="PROTEIN_KINASE_DOM"/>
    <property type="match status" value="1"/>
</dbReference>
<dbReference type="InterPro" id="IPR001245">
    <property type="entry name" value="Ser-Thr/Tyr_kinase_cat_dom"/>
</dbReference>
<feature type="compositionally biased region" description="Basic and acidic residues" evidence="7">
    <location>
        <begin position="341"/>
        <end position="354"/>
    </location>
</feature>
<evidence type="ECO:0000313" key="12">
    <source>
        <dbReference type="Proteomes" id="UP001255856"/>
    </source>
</evidence>
<dbReference type="Pfam" id="PF07714">
    <property type="entry name" value="PK_Tyr_Ser-Thr"/>
    <property type="match status" value="1"/>
</dbReference>
<evidence type="ECO:0000256" key="1">
    <source>
        <dbReference type="ARBA" id="ARBA00022527"/>
    </source>
</evidence>
<evidence type="ECO:0000256" key="3">
    <source>
        <dbReference type="ARBA" id="ARBA00022741"/>
    </source>
</evidence>
<evidence type="ECO:0000256" key="6">
    <source>
        <dbReference type="PROSITE-ProRule" id="PRU10141"/>
    </source>
</evidence>
<dbReference type="InterPro" id="IPR000719">
    <property type="entry name" value="Prot_kinase_dom"/>
</dbReference>
<evidence type="ECO:0000256" key="2">
    <source>
        <dbReference type="ARBA" id="ARBA00022679"/>
    </source>
</evidence>
<feature type="chain" id="PRO_5042016138" description="Protein kinase domain-containing protein" evidence="9">
    <location>
        <begin position="20"/>
        <end position="706"/>
    </location>
</feature>
<evidence type="ECO:0000256" key="4">
    <source>
        <dbReference type="ARBA" id="ARBA00022777"/>
    </source>
</evidence>
<evidence type="ECO:0000313" key="11">
    <source>
        <dbReference type="EMBL" id="KAK2080017.1"/>
    </source>
</evidence>
<organism evidence="11 12">
    <name type="scientific">Prototheca wickerhamii</name>
    <dbReference type="NCBI Taxonomy" id="3111"/>
    <lineage>
        <taxon>Eukaryota</taxon>
        <taxon>Viridiplantae</taxon>
        <taxon>Chlorophyta</taxon>
        <taxon>core chlorophytes</taxon>
        <taxon>Trebouxiophyceae</taxon>
        <taxon>Chlorellales</taxon>
        <taxon>Chlorellaceae</taxon>
        <taxon>Prototheca</taxon>
    </lineage>
</organism>
<evidence type="ECO:0000256" key="7">
    <source>
        <dbReference type="SAM" id="MobiDB-lite"/>
    </source>
</evidence>
<keyword evidence="2" id="KW-0808">Transferase</keyword>
<dbReference type="InterPro" id="IPR051681">
    <property type="entry name" value="Ser/Thr_Kinases-Pseudokinases"/>
</dbReference>
<dbReference type="GO" id="GO:0004674">
    <property type="term" value="F:protein serine/threonine kinase activity"/>
    <property type="evidence" value="ECO:0007669"/>
    <property type="project" value="UniProtKB-KW"/>
</dbReference>
<dbReference type="AlphaFoldDB" id="A0AAD9INW0"/>
<reference evidence="11" key="1">
    <citation type="submission" date="2021-01" db="EMBL/GenBank/DDBJ databases">
        <authorList>
            <person name="Eckstrom K.M.E."/>
        </authorList>
    </citation>
    <scope>NUCLEOTIDE SEQUENCE</scope>
    <source>
        <strain evidence="11">UVCC 0001</strain>
    </source>
</reference>
<dbReference type="PROSITE" id="PS00107">
    <property type="entry name" value="PROTEIN_KINASE_ATP"/>
    <property type="match status" value="1"/>
</dbReference>
<sequence>MSVRVALLLALSLCVLAGAEDDRASAASALAPITADPDGAEAVTLNATSLLTALNILENPAATDAAGFAPGASRQVVFLPNGSVAVQVDPVSDGSDSEGEPAQDLDSVPTTPARTGLPSGRQAVPTMPTSSGSSSGTQLAPSATVSRSSDGQQIIITLNPAPSPSAIDYTTDVESSAADSTVPVLGGVASLGQAVLGEADVLFNQSAVPSPRASPKLSQDADDDPVSTAVPAIEHQGPVGEPPLAEHRAQPSNKKKVLTAAFAGSLGGLVGLILIVILPMMIILVRRQRRLRDASVASEGSGDLESGPAQSRRRKKDDEEGATPILGLLPRLVPKRRRAPSRSDRPYSDGRQEEAFSDGGSSRGEIASGFSPGTPSEQALDGNADASSPPDPARLLSSGGSIGGVWDRPPPWTDGRISPEEIGILSRPDGSPWLLGTGAYGAVYKALRDGVQPVAVKVLGGMEAGRRRDEFIREVTLLRSCRDRNIVQFIGACIRDSEAMLVTEFMDLGDLWRAATLRNTRGERIFGWHGRGRKVLLDVARGLHFLHSRSIVHLDLKSANILLARDGTAKVADVGFARVVSKSYLPSSVSGLGTFAWSAPEVLFGDRCGPKSDIYSFGIVLWEVCTGETPLRGDMRPIRVPEEAPQEVVDLFRACTAAAAAERPDTRQLIKTIEELEAPRLDGTTSGFAELQGSASQSKSPPDTRQ</sequence>
<gene>
    <name evidence="11" type="ORF">QBZ16_002412</name>
</gene>
<keyword evidence="8" id="KW-0812">Transmembrane</keyword>
<feature type="compositionally biased region" description="Polar residues" evidence="7">
    <location>
        <begin position="138"/>
        <end position="151"/>
    </location>
</feature>
<evidence type="ECO:0000256" key="9">
    <source>
        <dbReference type="SAM" id="SignalP"/>
    </source>
</evidence>
<feature type="region of interest" description="Disordered" evidence="7">
    <location>
        <begin position="88"/>
        <end position="151"/>
    </location>
</feature>
<dbReference type="SUPFAM" id="SSF56112">
    <property type="entry name" value="Protein kinase-like (PK-like)"/>
    <property type="match status" value="1"/>
</dbReference>
<dbReference type="InterPro" id="IPR011009">
    <property type="entry name" value="Kinase-like_dom_sf"/>
</dbReference>
<evidence type="ECO:0000256" key="8">
    <source>
        <dbReference type="SAM" id="Phobius"/>
    </source>
</evidence>
<feature type="region of interest" description="Disordered" evidence="7">
    <location>
        <begin position="294"/>
        <end position="423"/>
    </location>
</feature>
<dbReference type="InterPro" id="IPR017441">
    <property type="entry name" value="Protein_kinase_ATP_BS"/>
</dbReference>
<feature type="transmembrane region" description="Helical" evidence="8">
    <location>
        <begin position="257"/>
        <end position="285"/>
    </location>
</feature>
<dbReference type="PANTHER" id="PTHR44329">
    <property type="entry name" value="SERINE/THREONINE-PROTEIN KINASE TNNI3K-RELATED"/>
    <property type="match status" value="1"/>
</dbReference>
<dbReference type="EMBL" id="JASFZW010000002">
    <property type="protein sequence ID" value="KAK2080017.1"/>
    <property type="molecule type" value="Genomic_DNA"/>
</dbReference>
<dbReference type="GO" id="GO:0005524">
    <property type="term" value="F:ATP binding"/>
    <property type="evidence" value="ECO:0007669"/>
    <property type="project" value="UniProtKB-UniRule"/>
</dbReference>
<feature type="signal peptide" evidence="9">
    <location>
        <begin position="1"/>
        <end position="19"/>
    </location>
</feature>